<feature type="domain" description="Nucleotide exchange factor Fes1" evidence="7">
    <location>
        <begin position="14"/>
        <end position="104"/>
    </location>
</feature>
<dbReference type="InterPro" id="IPR050693">
    <property type="entry name" value="Hsp70_NEF-Inhibitors"/>
</dbReference>
<dbReference type="GO" id="GO:0005783">
    <property type="term" value="C:endoplasmic reticulum"/>
    <property type="evidence" value="ECO:0000318"/>
    <property type="project" value="GO_Central"/>
</dbReference>
<dbReference type="SUPFAM" id="SSF48371">
    <property type="entry name" value="ARM repeat"/>
    <property type="match status" value="1"/>
</dbReference>
<evidence type="ECO:0000313" key="9">
    <source>
        <dbReference type="EnsemblMetazoa" id="HelroP166151"/>
    </source>
</evidence>
<dbReference type="CTD" id="20201395"/>
<dbReference type="InParanoid" id="T1EXU5"/>
<reference evidence="10" key="1">
    <citation type="submission" date="2012-12" db="EMBL/GenBank/DDBJ databases">
        <authorList>
            <person name="Hellsten U."/>
            <person name="Grimwood J."/>
            <person name="Chapman J.A."/>
            <person name="Shapiro H."/>
            <person name="Aerts A."/>
            <person name="Otillar R.P."/>
            <person name="Terry A.Y."/>
            <person name="Boore J.L."/>
            <person name="Simakov O."/>
            <person name="Marletaz F."/>
            <person name="Cho S.-J."/>
            <person name="Edsinger-Gonzales E."/>
            <person name="Havlak P."/>
            <person name="Kuo D.-H."/>
            <person name="Larsson T."/>
            <person name="Lv J."/>
            <person name="Arendt D."/>
            <person name="Savage R."/>
            <person name="Osoegawa K."/>
            <person name="de Jong P."/>
            <person name="Lindberg D.R."/>
            <person name="Seaver E.C."/>
            <person name="Weisblat D.A."/>
            <person name="Putnam N.H."/>
            <person name="Grigoriev I.V."/>
            <person name="Rokhsar D.S."/>
        </authorList>
    </citation>
    <scope>NUCLEOTIDE SEQUENCE</scope>
</reference>
<evidence type="ECO:0000313" key="8">
    <source>
        <dbReference type="EMBL" id="ESN90480.1"/>
    </source>
</evidence>
<dbReference type="FunFam" id="1.25.10.10:FF:000178">
    <property type="entry name" value="hsp70-binding protein 1 isoform X1"/>
    <property type="match status" value="1"/>
</dbReference>
<dbReference type="KEGG" id="hro:HELRODRAFT_166151"/>
<organism evidence="9 10">
    <name type="scientific">Helobdella robusta</name>
    <name type="common">Californian leech</name>
    <dbReference type="NCBI Taxonomy" id="6412"/>
    <lineage>
        <taxon>Eukaryota</taxon>
        <taxon>Metazoa</taxon>
        <taxon>Spiralia</taxon>
        <taxon>Lophotrochozoa</taxon>
        <taxon>Annelida</taxon>
        <taxon>Clitellata</taxon>
        <taxon>Hirudinea</taxon>
        <taxon>Rhynchobdellida</taxon>
        <taxon>Glossiphoniidae</taxon>
        <taxon>Helobdella</taxon>
    </lineage>
</organism>
<dbReference type="AlphaFoldDB" id="T1EXU5"/>
<dbReference type="FunCoup" id="T1EXU5">
    <property type="interactions" value="1168"/>
</dbReference>
<protein>
    <recommendedName>
        <fullName evidence="4">Hsp70-binding protein 1</fullName>
    </recommendedName>
    <alternativeName>
        <fullName evidence="5">Heat shock protein-binding protein 1</fullName>
    </alternativeName>
    <alternativeName>
        <fullName evidence="6">Hsp70-interacting protein 1</fullName>
    </alternativeName>
</protein>
<sequence>MSEEKPQSRHTPNLQGILRFCTEITTHENDTGSTFSSMSEEQKQWLKDALESVGANDPVKKMIEYLKIILKSSDSGDLKNDVEQKEVALEELACFCEDIDLANDFYKIGGFDIFPLLLNGSDESLKWKAAELLAVLIQNNPFCQEKVLDGGIILEILLQKLKNENECTDVKVKCLYAASCLARECERGRKELIKLNGLNAIINLMHSDVEKLQIKSLFLINSLCIESNEIRGFILLWNSCLTVSQTLLKFFESDLLNSLNIMDDLTQLIQSETSTTVHGFAVKALINLILDNELMREKLKSAKYDLKASLEKRLNGLKEDKDYQEEVDELKLLLKIFD</sequence>
<reference evidence="8 10" key="2">
    <citation type="journal article" date="2013" name="Nature">
        <title>Insights into bilaterian evolution from three spiralian genomes.</title>
        <authorList>
            <person name="Simakov O."/>
            <person name="Marletaz F."/>
            <person name="Cho S.J."/>
            <person name="Edsinger-Gonzales E."/>
            <person name="Havlak P."/>
            <person name="Hellsten U."/>
            <person name="Kuo D.H."/>
            <person name="Larsson T."/>
            <person name="Lv J."/>
            <person name="Arendt D."/>
            <person name="Savage R."/>
            <person name="Osoegawa K."/>
            <person name="de Jong P."/>
            <person name="Grimwood J."/>
            <person name="Chapman J.A."/>
            <person name="Shapiro H."/>
            <person name="Aerts A."/>
            <person name="Otillar R.P."/>
            <person name="Terry A.Y."/>
            <person name="Boore J.L."/>
            <person name="Grigoriev I.V."/>
            <person name="Lindberg D.R."/>
            <person name="Seaver E.C."/>
            <person name="Weisblat D.A."/>
            <person name="Putnam N.H."/>
            <person name="Rokhsar D.S."/>
        </authorList>
    </citation>
    <scope>NUCLEOTIDE SEQUENCE</scope>
</reference>
<dbReference type="InterPro" id="IPR016024">
    <property type="entry name" value="ARM-type_fold"/>
</dbReference>
<dbReference type="PANTHER" id="PTHR19316:SF18">
    <property type="entry name" value="HSP70-BINDING PROTEIN 1"/>
    <property type="match status" value="1"/>
</dbReference>
<dbReference type="EMBL" id="AMQM01002266">
    <property type="status" value="NOT_ANNOTATED_CDS"/>
    <property type="molecule type" value="Genomic_DNA"/>
</dbReference>
<name>T1EXU5_HELRO</name>
<keyword evidence="1" id="KW-0597">Phosphoprotein</keyword>
<dbReference type="RefSeq" id="XP_009031408.1">
    <property type="nucleotide sequence ID" value="XM_009033160.1"/>
</dbReference>
<dbReference type="OMA" id="QNNEFCQ"/>
<dbReference type="GeneID" id="20201395"/>
<gene>
    <name evidence="9" type="primary">20201395</name>
    <name evidence="8" type="ORF">HELRODRAFT_166151</name>
</gene>
<dbReference type="HOGENOM" id="CLU_049387_0_0_1"/>
<dbReference type="InterPro" id="IPR011989">
    <property type="entry name" value="ARM-like"/>
</dbReference>
<evidence type="ECO:0000256" key="5">
    <source>
        <dbReference type="ARBA" id="ARBA00075420"/>
    </source>
</evidence>
<dbReference type="GO" id="GO:0000774">
    <property type="term" value="F:adenyl-nucleotide exchange factor activity"/>
    <property type="evidence" value="ECO:0000318"/>
    <property type="project" value="GO_Central"/>
</dbReference>
<reference evidence="9" key="3">
    <citation type="submission" date="2015-06" db="UniProtKB">
        <authorList>
            <consortium name="EnsemblMetazoa"/>
        </authorList>
    </citation>
    <scope>IDENTIFICATION</scope>
</reference>
<dbReference type="EnsemblMetazoa" id="HelroT166151">
    <property type="protein sequence ID" value="HelroP166151"/>
    <property type="gene ID" value="HelroG166151"/>
</dbReference>
<keyword evidence="2" id="KW-0677">Repeat</keyword>
<dbReference type="Gene3D" id="1.25.10.10">
    <property type="entry name" value="Leucine-rich Repeat Variant"/>
    <property type="match status" value="1"/>
</dbReference>
<evidence type="ECO:0000256" key="4">
    <source>
        <dbReference type="ARBA" id="ARBA00069271"/>
    </source>
</evidence>
<evidence type="ECO:0000313" key="10">
    <source>
        <dbReference type="Proteomes" id="UP000015101"/>
    </source>
</evidence>
<dbReference type="InterPro" id="IPR013918">
    <property type="entry name" value="Nucleotide_exch_fac_Fes1"/>
</dbReference>
<comment type="subunit">
    <text evidence="3">Interacts with the ATP-binding domain of HSPA1A. Detected in a ternary complex containing STUB1, HSPA1A and HSPBP1. Interacts with PGLYRP1; this interaction blocks the cytotoxic activity of the PGLYRP1-HSPA1A complex.</text>
</comment>
<evidence type="ECO:0000256" key="1">
    <source>
        <dbReference type="ARBA" id="ARBA00022553"/>
    </source>
</evidence>
<dbReference type="STRING" id="6412.T1EXU5"/>
<dbReference type="Pfam" id="PF08609">
    <property type="entry name" value="Fes1"/>
    <property type="match status" value="1"/>
</dbReference>
<dbReference type="OrthoDB" id="10250458at2759"/>
<evidence type="ECO:0000256" key="2">
    <source>
        <dbReference type="ARBA" id="ARBA00022737"/>
    </source>
</evidence>
<evidence type="ECO:0000256" key="6">
    <source>
        <dbReference type="ARBA" id="ARBA00081319"/>
    </source>
</evidence>
<proteinExistence type="predicted"/>
<dbReference type="Proteomes" id="UP000015101">
    <property type="component" value="Unassembled WGS sequence"/>
</dbReference>
<dbReference type="PANTHER" id="PTHR19316">
    <property type="entry name" value="PROTEIN FOLDING REGULATOR"/>
    <property type="match status" value="1"/>
</dbReference>
<dbReference type="eggNOG" id="KOG2160">
    <property type="taxonomic scope" value="Eukaryota"/>
</dbReference>
<dbReference type="EMBL" id="KB097753">
    <property type="protein sequence ID" value="ESN90480.1"/>
    <property type="molecule type" value="Genomic_DNA"/>
</dbReference>
<accession>T1EXU5</accession>
<keyword evidence="10" id="KW-1185">Reference proteome</keyword>
<evidence type="ECO:0000256" key="3">
    <source>
        <dbReference type="ARBA" id="ARBA00064806"/>
    </source>
</evidence>
<evidence type="ECO:0000259" key="7">
    <source>
        <dbReference type="Pfam" id="PF08609"/>
    </source>
</evidence>